<feature type="compositionally biased region" description="Basic residues" evidence="1">
    <location>
        <begin position="64"/>
        <end position="73"/>
    </location>
</feature>
<dbReference type="Proteomes" id="UP001156140">
    <property type="component" value="Unassembled WGS sequence"/>
</dbReference>
<organism evidence="2 3">
    <name type="scientific">Paradevosia shaoguanensis</name>
    <dbReference type="NCBI Taxonomy" id="1335043"/>
    <lineage>
        <taxon>Bacteria</taxon>
        <taxon>Pseudomonadati</taxon>
        <taxon>Pseudomonadota</taxon>
        <taxon>Alphaproteobacteria</taxon>
        <taxon>Hyphomicrobiales</taxon>
        <taxon>Devosiaceae</taxon>
        <taxon>Paradevosia</taxon>
    </lineage>
</organism>
<feature type="compositionally biased region" description="Basic and acidic residues" evidence="1">
    <location>
        <begin position="1"/>
        <end position="12"/>
    </location>
</feature>
<reference evidence="2" key="1">
    <citation type="submission" date="2022-03" db="EMBL/GenBank/DDBJ databases">
        <title>The complete genome sequence of a Methyloterrigena soli.</title>
        <authorList>
            <person name="Zi Z."/>
        </authorList>
    </citation>
    <scope>NUCLEOTIDE SEQUENCE</scope>
    <source>
        <strain evidence="2">M48</strain>
    </source>
</reference>
<accession>A0AA41UG52</accession>
<proteinExistence type="predicted"/>
<feature type="compositionally biased region" description="Basic and acidic residues" evidence="1">
    <location>
        <begin position="49"/>
        <end position="63"/>
    </location>
</feature>
<keyword evidence="3" id="KW-1185">Reference proteome</keyword>
<evidence type="ECO:0000256" key="1">
    <source>
        <dbReference type="SAM" id="MobiDB-lite"/>
    </source>
</evidence>
<protein>
    <submittedName>
        <fullName evidence="2">Uncharacterized protein</fullName>
    </submittedName>
</protein>
<evidence type="ECO:0000313" key="2">
    <source>
        <dbReference type="EMBL" id="MCI0127046.1"/>
    </source>
</evidence>
<dbReference type="RefSeq" id="WP_281735706.1">
    <property type="nucleotide sequence ID" value="NZ_JAKETQ010000001.1"/>
</dbReference>
<feature type="region of interest" description="Disordered" evidence="1">
    <location>
        <begin position="49"/>
        <end position="79"/>
    </location>
</feature>
<sequence>MDWRQDTPENGKRHQKLTLSDNPGLKDYFSERAAEDAKTEKLRALRLAKEATELSDKPAETKTHRQSPKRAARRGLGSS</sequence>
<feature type="region of interest" description="Disordered" evidence="1">
    <location>
        <begin position="1"/>
        <end position="26"/>
    </location>
</feature>
<dbReference type="AlphaFoldDB" id="A0AA41UG52"/>
<dbReference type="EMBL" id="JALAZD010000001">
    <property type="protein sequence ID" value="MCI0127046.1"/>
    <property type="molecule type" value="Genomic_DNA"/>
</dbReference>
<comment type="caution">
    <text evidence="2">The sequence shown here is derived from an EMBL/GenBank/DDBJ whole genome shotgun (WGS) entry which is preliminary data.</text>
</comment>
<gene>
    <name evidence="2" type="ORF">ML536_09420</name>
</gene>
<name>A0AA41UG52_9HYPH</name>
<evidence type="ECO:0000313" key="3">
    <source>
        <dbReference type="Proteomes" id="UP001156140"/>
    </source>
</evidence>